<keyword evidence="3" id="KW-1133">Transmembrane helix</keyword>
<dbReference type="PANTHER" id="PTHR43446:SF1">
    <property type="entry name" value="BAND 7 DOMAIN-CONTAINING PROTEIN"/>
    <property type="match status" value="1"/>
</dbReference>
<keyword evidence="3" id="KW-0812">Transmembrane</keyword>
<evidence type="ECO:0000256" key="3">
    <source>
        <dbReference type="SAM" id="Phobius"/>
    </source>
</evidence>
<feature type="transmembrane region" description="Helical" evidence="3">
    <location>
        <begin position="20"/>
        <end position="41"/>
    </location>
</feature>
<evidence type="ECO:0000313" key="6">
    <source>
        <dbReference type="Proteomes" id="UP000318081"/>
    </source>
</evidence>
<sequence>MSQPTSPGSVHHHEKVIDAFSGWGPLGISILLIVSAPFCIVAGASAGPNGPTLIGTGVLMIVAGVVAMFGLMAIAPNNSRVLLLFGQYKGTVKRSGFVWVNPFYTKKKVSLRIRNFETGSSTKPETKNKEGVVTQPKTRSAGKPSKVNDRDGNPIEISAVVVWKVVDTAEALFEVDDFENFVEVQSEAALRSLATRYPYDSRDDEQSLRGSTDEICDRLRDDIQDRLEKAGVQVLEARISHLAYAPEIAAAMLQRQQASAVVAARTKIVDGAVGMVEMALEHLKRDNIVELDAAQRAALVSNLLVVLCSDRHTQPVVQTGA</sequence>
<comment type="subcellular location">
    <subcellularLocation>
        <location evidence="1">Membrane</location>
        <topology evidence="1">Single-pass membrane protein</topology>
    </subcellularLocation>
</comment>
<reference evidence="5 6" key="1">
    <citation type="submission" date="2019-02" db="EMBL/GenBank/DDBJ databases">
        <title>Deep-cultivation of Planctomycetes and their phenomic and genomic characterization uncovers novel biology.</title>
        <authorList>
            <person name="Wiegand S."/>
            <person name="Jogler M."/>
            <person name="Boedeker C."/>
            <person name="Pinto D."/>
            <person name="Vollmers J."/>
            <person name="Rivas-Marin E."/>
            <person name="Kohn T."/>
            <person name="Peeters S.H."/>
            <person name="Heuer A."/>
            <person name="Rast P."/>
            <person name="Oberbeckmann S."/>
            <person name="Bunk B."/>
            <person name="Jeske O."/>
            <person name="Meyerdierks A."/>
            <person name="Storesund J.E."/>
            <person name="Kallscheuer N."/>
            <person name="Luecker S."/>
            <person name="Lage O.M."/>
            <person name="Pohl T."/>
            <person name="Merkel B.J."/>
            <person name="Hornburger P."/>
            <person name="Mueller R.-W."/>
            <person name="Bruemmer F."/>
            <person name="Labrenz M."/>
            <person name="Spormann A.M."/>
            <person name="Op den Camp H."/>
            <person name="Overmann J."/>
            <person name="Amann R."/>
            <person name="Jetten M.S.M."/>
            <person name="Mascher T."/>
            <person name="Medema M.H."/>
            <person name="Devos D.P."/>
            <person name="Kaster A.-K."/>
            <person name="Ovreas L."/>
            <person name="Rohde M."/>
            <person name="Galperin M.Y."/>
            <person name="Jogler C."/>
        </authorList>
    </citation>
    <scope>NUCLEOTIDE SEQUENCE [LARGE SCALE GENOMIC DNA]</scope>
    <source>
        <strain evidence="5 6">TBK1r</strain>
    </source>
</reference>
<dbReference type="SUPFAM" id="SSF117892">
    <property type="entry name" value="Band 7/SPFH domain"/>
    <property type="match status" value="1"/>
</dbReference>
<dbReference type="Pfam" id="PF01145">
    <property type="entry name" value="Band_7"/>
    <property type="match status" value="1"/>
</dbReference>
<feature type="region of interest" description="Disordered" evidence="2">
    <location>
        <begin position="119"/>
        <end position="151"/>
    </location>
</feature>
<evidence type="ECO:0000313" key="5">
    <source>
        <dbReference type="EMBL" id="QDV83354.1"/>
    </source>
</evidence>
<feature type="domain" description="Band 7" evidence="4">
    <location>
        <begin position="69"/>
        <end position="256"/>
    </location>
</feature>
<keyword evidence="3" id="KW-0472">Membrane</keyword>
<gene>
    <name evidence="5" type="ORF">TBK1r_22920</name>
</gene>
<evidence type="ECO:0000256" key="1">
    <source>
        <dbReference type="ARBA" id="ARBA00004167"/>
    </source>
</evidence>
<dbReference type="RefSeq" id="WP_145210090.1">
    <property type="nucleotide sequence ID" value="NZ_CP036432.1"/>
</dbReference>
<dbReference type="Proteomes" id="UP000318081">
    <property type="component" value="Chromosome"/>
</dbReference>
<evidence type="ECO:0000259" key="4">
    <source>
        <dbReference type="SMART" id="SM00244"/>
    </source>
</evidence>
<evidence type="ECO:0000256" key="2">
    <source>
        <dbReference type="SAM" id="MobiDB-lite"/>
    </source>
</evidence>
<dbReference type="InterPro" id="IPR001107">
    <property type="entry name" value="Band_7"/>
</dbReference>
<feature type="transmembrane region" description="Helical" evidence="3">
    <location>
        <begin position="53"/>
        <end position="75"/>
    </location>
</feature>
<keyword evidence="6" id="KW-1185">Reference proteome</keyword>
<dbReference type="InterPro" id="IPR036013">
    <property type="entry name" value="Band_7/SPFH_dom_sf"/>
</dbReference>
<dbReference type="Gene3D" id="3.30.479.30">
    <property type="entry name" value="Band 7 domain"/>
    <property type="match status" value="1"/>
</dbReference>
<dbReference type="SMART" id="SM00244">
    <property type="entry name" value="PHB"/>
    <property type="match status" value="1"/>
</dbReference>
<name>A0ABX5XMZ7_9BACT</name>
<protein>
    <submittedName>
        <fullName evidence="5">SPFH domain / Band 7 family protein</fullName>
    </submittedName>
</protein>
<organism evidence="5 6">
    <name type="scientific">Stieleria magnilauensis</name>
    <dbReference type="NCBI Taxonomy" id="2527963"/>
    <lineage>
        <taxon>Bacteria</taxon>
        <taxon>Pseudomonadati</taxon>
        <taxon>Planctomycetota</taxon>
        <taxon>Planctomycetia</taxon>
        <taxon>Pirellulales</taxon>
        <taxon>Pirellulaceae</taxon>
        <taxon>Stieleria</taxon>
    </lineage>
</organism>
<proteinExistence type="predicted"/>
<accession>A0ABX5XMZ7</accession>
<dbReference type="PANTHER" id="PTHR43446">
    <property type="entry name" value="MEMBRANE PROTEIN-RELATED"/>
    <property type="match status" value="1"/>
</dbReference>
<dbReference type="CDD" id="cd03402">
    <property type="entry name" value="SPFH_like_u2"/>
    <property type="match status" value="1"/>
</dbReference>
<dbReference type="EMBL" id="CP036432">
    <property type="protein sequence ID" value="QDV83354.1"/>
    <property type="molecule type" value="Genomic_DNA"/>
</dbReference>